<dbReference type="Gene3D" id="2.60.40.10">
    <property type="entry name" value="Immunoglobulins"/>
    <property type="match status" value="1"/>
</dbReference>
<dbReference type="InterPro" id="IPR013783">
    <property type="entry name" value="Ig-like_fold"/>
</dbReference>
<dbReference type="STRING" id="717646.M2MMM0"/>
<dbReference type="PANTHER" id="PTHR32208">
    <property type="entry name" value="SECRETED PROTEIN-RELATED"/>
    <property type="match status" value="1"/>
</dbReference>
<dbReference type="GeneID" id="19107236"/>
<dbReference type="RefSeq" id="XP_007680043.1">
    <property type="nucleotide sequence ID" value="XM_007681853.1"/>
</dbReference>
<dbReference type="SUPFAM" id="SSF81296">
    <property type="entry name" value="E set domains"/>
    <property type="match status" value="1"/>
</dbReference>
<dbReference type="Pfam" id="PF01822">
    <property type="entry name" value="WSC"/>
    <property type="match status" value="5"/>
</dbReference>
<reference evidence="4 5" key="1">
    <citation type="journal article" date="2012" name="PLoS Pathog.">
        <title>Diverse lifestyles and strategies of plant pathogenesis encoded in the genomes of eighteen Dothideomycetes fungi.</title>
        <authorList>
            <person name="Ohm R.A."/>
            <person name="Feau N."/>
            <person name="Henrissat B."/>
            <person name="Schoch C.L."/>
            <person name="Horwitz B.A."/>
            <person name="Barry K.W."/>
            <person name="Condon B.J."/>
            <person name="Copeland A.C."/>
            <person name="Dhillon B."/>
            <person name="Glaser F."/>
            <person name="Hesse C.N."/>
            <person name="Kosti I."/>
            <person name="LaButti K."/>
            <person name="Lindquist E.A."/>
            <person name="Lucas S."/>
            <person name="Salamov A.A."/>
            <person name="Bradshaw R.E."/>
            <person name="Ciuffetti L."/>
            <person name="Hamelin R.C."/>
            <person name="Kema G.H.J."/>
            <person name="Lawrence C."/>
            <person name="Scott J.A."/>
            <person name="Spatafora J.W."/>
            <person name="Turgeon B.G."/>
            <person name="de Wit P.J.G.M."/>
            <person name="Zhong S."/>
            <person name="Goodwin S.B."/>
            <person name="Grigoriev I.V."/>
        </authorList>
    </citation>
    <scope>NUCLEOTIDE SEQUENCE [LARGE SCALE GENOMIC DNA]</scope>
    <source>
        <strain evidence="4 5">UAMH 10762</strain>
    </source>
</reference>
<dbReference type="InterPro" id="IPR014756">
    <property type="entry name" value="Ig_E-set"/>
</dbReference>
<dbReference type="OMA" id="WYPSAMI"/>
<organism evidence="4 5">
    <name type="scientific">Baudoinia panamericana (strain UAMH 10762)</name>
    <name type="common">Angels' share fungus</name>
    <name type="synonym">Baudoinia compniacensis (strain UAMH 10762)</name>
    <dbReference type="NCBI Taxonomy" id="717646"/>
    <lineage>
        <taxon>Eukaryota</taxon>
        <taxon>Fungi</taxon>
        <taxon>Dikarya</taxon>
        <taxon>Ascomycota</taxon>
        <taxon>Pezizomycotina</taxon>
        <taxon>Dothideomycetes</taxon>
        <taxon>Dothideomycetidae</taxon>
        <taxon>Mycosphaerellales</taxon>
        <taxon>Teratosphaeriaceae</taxon>
        <taxon>Baudoinia</taxon>
    </lineage>
</organism>
<sequence>MAHLVLRFYTVATVLFSLHSIFSANAFLIKRTLSPASNASLPGNWTYVGCWDDNVNGNGRTLAGSSYADATNMNASACVSFCQGRGYVYAGTEYTDECYCGDALVSTASRQSDSSCSMGCAYNVSEACGGGNLLTVYYANEPTPQGPFVNPGPPGWTSFGCWTDGGIRSLSHSTQVEGGSSNMTVDACTAACASAGYTLAGVEYADECYCDDFLSSSASNTSLTDCNMLCAANSSEFCGAGNRLNLYAAGSAIPAVKPVSKTPPPPAGWASLGCFNDSVGARTLSNAQYLDSMTIEECTSACAKAGYTFAGTEYGGECYCDNAIQNYAALNYGGPAVDGGAGCNMACAGTVNEMCGGPDRLNVYQYNASALPATSTSSSATGTATSGSDNDNNGGNDNAGCYTEGNGGRAFSNQMPDNDTMTVESCIQQCSDLGYTIAAMEYSHQCFCDNYIRNSPSRAPESSCSMACAGNKGEICGAGSILSVYTVGNMTAYINPSTQSGNLPGQWTYMGCLSDADDNRSLPYEIVWETNNTNTACLEQCALFGYNAAGTEYGQQCYCGDVQNVIDAGATLQPESECNMVCSGNQDGNGGHICGGPSRLSYYTWNSTMYDWDFASGVAAGAYEFLIGGPVIPLVTAPARNGKVTYLEKFGTSPANNGTGAYELDLSLLDDFTAAWRPMHVKSDIFCSASLTLPDKVGRQINIGGWANEATYGIRLYWPDGKPGVAGVNDWQENGAELSLLNGRWYPTAMTMANGSILVMGGEVGSNGAAVPTLEVLPSPSGEVIYCDYLDRTDKNNLYPFLAVLPSGGIFVGYDNEARILDPVSLQTKQVLPNMPGAVNNFLGARTYQFSGVMMLMPQYAPYNDYLRVVICGGSVPGPEIALDNCVSIAPDQPNANWTIERMPSKRIMPCMTALPDGTYLILNGAQQGRAGFGLATEPNYNAVLYDPSKPVNFRMTVMANTTVARLYHSEAVLLDDGRVLVSGSDPEDVRAFAPQEYRNEVFMPPYLLSGAPRPSFNLSNLDWSYGQSVTFSITPRATVDTSGYRVSLLGAVSSTHGNSMGQRTYFPTTRCSGTICTVTAPPNANVCPPSWFQMFLLDGNNVPSNATWVRIGGDPAGLGNWPDLPDFDVPGMGAVEAIL</sequence>
<dbReference type="KEGG" id="bcom:BAUCODRAFT_114446"/>
<dbReference type="AlphaFoldDB" id="M2MMM0"/>
<dbReference type="InterPro" id="IPR037293">
    <property type="entry name" value="Gal_Oxidase_central_sf"/>
</dbReference>
<evidence type="ECO:0000313" key="4">
    <source>
        <dbReference type="EMBL" id="EMC92658.1"/>
    </source>
</evidence>
<feature type="domain" description="WSC" evidence="3">
    <location>
        <begin position="44"/>
        <end position="140"/>
    </location>
</feature>
<dbReference type="Pfam" id="PF07250">
    <property type="entry name" value="Glyoxal_oxid_N"/>
    <property type="match status" value="1"/>
</dbReference>
<dbReference type="InterPro" id="IPR009880">
    <property type="entry name" value="Glyoxal_oxidase_N"/>
</dbReference>
<keyword evidence="1" id="KW-0732">Signal</keyword>
<dbReference type="CDD" id="cd02851">
    <property type="entry name" value="E_set_GO_C"/>
    <property type="match status" value="1"/>
</dbReference>
<dbReference type="HOGENOM" id="CLU_003527_0_0_1"/>
<accession>M2MMM0</accession>
<dbReference type="Pfam" id="PF09118">
    <property type="entry name" value="GO-like_E_set"/>
    <property type="match status" value="1"/>
</dbReference>
<evidence type="ECO:0000256" key="1">
    <source>
        <dbReference type="ARBA" id="ARBA00022729"/>
    </source>
</evidence>
<dbReference type="Proteomes" id="UP000011761">
    <property type="component" value="Unassembled WGS sequence"/>
</dbReference>
<feature type="domain" description="WSC" evidence="3">
    <location>
        <begin position="395"/>
        <end position="488"/>
    </location>
</feature>
<dbReference type="OrthoDB" id="2019572at2759"/>
<dbReference type="PROSITE" id="PS51212">
    <property type="entry name" value="WSC"/>
    <property type="match status" value="5"/>
</dbReference>
<feature type="domain" description="WSC" evidence="3">
    <location>
        <begin position="268"/>
        <end position="367"/>
    </location>
</feature>
<dbReference type="eggNOG" id="KOG4157">
    <property type="taxonomic scope" value="Eukaryota"/>
</dbReference>
<name>M2MMM0_BAUPA</name>
<dbReference type="Gene3D" id="2.130.10.80">
    <property type="entry name" value="Galactose oxidase/kelch, beta-propeller"/>
    <property type="match status" value="1"/>
</dbReference>
<evidence type="ECO:0000256" key="2">
    <source>
        <dbReference type="SAM" id="MobiDB-lite"/>
    </source>
</evidence>
<feature type="domain" description="WSC" evidence="3">
    <location>
        <begin position="506"/>
        <end position="606"/>
    </location>
</feature>
<gene>
    <name evidence="4" type="ORF">BAUCODRAFT_114446</name>
</gene>
<dbReference type="InterPro" id="IPR002889">
    <property type="entry name" value="WSC_carb-bd"/>
</dbReference>
<dbReference type="SUPFAM" id="SSF50965">
    <property type="entry name" value="Galactose oxidase, central domain"/>
    <property type="match status" value="1"/>
</dbReference>
<proteinExistence type="predicted"/>
<protein>
    <recommendedName>
        <fullName evidence="3">WSC domain-containing protein</fullName>
    </recommendedName>
</protein>
<dbReference type="InterPro" id="IPR011043">
    <property type="entry name" value="Gal_Oxase/kelch_b-propeller"/>
</dbReference>
<dbReference type="InterPro" id="IPR015202">
    <property type="entry name" value="GO-like_E_set"/>
</dbReference>
<dbReference type="PANTHER" id="PTHR32208:SF105">
    <property type="entry name" value="COPPER RADICAL OXIDASE"/>
    <property type="match status" value="1"/>
</dbReference>
<dbReference type="SMART" id="SM00321">
    <property type="entry name" value="WSC"/>
    <property type="match status" value="5"/>
</dbReference>
<keyword evidence="5" id="KW-1185">Reference proteome</keyword>
<feature type="region of interest" description="Disordered" evidence="2">
    <location>
        <begin position="373"/>
        <end position="398"/>
    </location>
</feature>
<feature type="domain" description="WSC" evidence="3">
    <location>
        <begin position="155"/>
        <end position="250"/>
    </location>
</feature>
<evidence type="ECO:0000313" key="5">
    <source>
        <dbReference type="Proteomes" id="UP000011761"/>
    </source>
</evidence>
<evidence type="ECO:0000259" key="3">
    <source>
        <dbReference type="PROSITE" id="PS51212"/>
    </source>
</evidence>
<dbReference type="EMBL" id="KB445561">
    <property type="protein sequence ID" value="EMC92658.1"/>
    <property type="molecule type" value="Genomic_DNA"/>
</dbReference>